<dbReference type="EMBL" id="JALIDZ010000008">
    <property type="protein sequence ID" value="MCT8973571.1"/>
    <property type="molecule type" value="Genomic_DNA"/>
</dbReference>
<dbReference type="SUPFAM" id="SSF48179">
    <property type="entry name" value="6-phosphogluconate dehydrogenase C-terminal domain-like"/>
    <property type="match status" value="1"/>
</dbReference>
<dbReference type="InterPro" id="IPR006176">
    <property type="entry name" value="3-OHacyl-CoA_DH_NAD-bd"/>
</dbReference>
<protein>
    <recommendedName>
        <fullName evidence="7">L-carnitine dehydrogenase</fullName>
        <shortName evidence="7">CDH</shortName>
        <shortName evidence="7">L-CDH</shortName>
        <ecNumber evidence="7">1.1.1.108</ecNumber>
    </recommendedName>
</protein>
<dbReference type="InterPro" id="IPR008927">
    <property type="entry name" value="6-PGluconate_DH-like_C_sf"/>
</dbReference>
<dbReference type="InterPro" id="IPR036291">
    <property type="entry name" value="NAD(P)-bd_dom_sf"/>
</dbReference>
<keyword evidence="4 7" id="KW-0963">Cytoplasm</keyword>
<keyword evidence="5 7" id="KW-0560">Oxidoreductase</keyword>
<name>A0AAW5QZU2_9HYPH</name>
<proteinExistence type="inferred from homology"/>
<evidence type="ECO:0000256" key="5">
    <source>
        <dbReference type="ARBA" id="ARBA00023002"/>
    </source>
</evidence>
<dbReference type="Gene3D" id="1.10.1040.10">
    <property type="entry name" value="N-(1-d-carboxylethyl)-l-norvaline Dehydrogenase, domain 2"/>
    <property type="match status" value="1"/>
</dbReference>
<evidence type="ECO:0000313" key="10">
    <source>
        <dbReference type="EMBL" id="MCT8973571.1"/>
    </source>
</evidence>
<comment type="similarity">
    <text evidence="7">Belongs to the 3-hydroxyacyl-CoA dehydrogenase family. L-carnitine dehydrogenase subfamily.</text>
</comment>
<evidence type="ECO:0000259" key="9">
    <source>
        <dbReference type="Pfam" id="PF02737"/>
    </source>
</evidence>
<organism evidence="10 11">
    <name type="scientific">Microbaculum marinisediminis</name>
    <dbReference type="NCBI Taxonomy" id="2931392"/>
    <lineage>
        <taxon>Bacteria</taxon>
        <taxon>Pseudomonadati</taxon>
        <taxon>Pseudomonadota</taxon>
        <taxon>Alphaproteobacteria</taxon>
        <taxon>Hyphomicrobiales</taxon>
        <taxon>Tepidamorphaceae</taxon>
        <taxon>Microbaculum</taxon>
    </lineage>
</organism>
<dbReference type="GO" id="GO:0047728">
    <property type="term" value="F:carnitine 3-dehydrogenase activity"/>
    <property type="evidence" value="ECO:0007669"/>
    <property type="project" value="UniProtKB-UniRule"/>
</dbReference>
<dbReference type="Gene3D" id="3.10.129.10">
    <property type="entry name" value="Hotdog Thioesterase"/>
    <property type="match status" value="1"/>
</dbReference>
<dbReference type="GO" id="GO:0009437">
    <property type="term" value="P:carnitine metabolic process"/>
    <property type="evidence" value="ECO:0007669"/>
    <property type="project" value="UniProtKB-UniRule"/>
</dbReference>
<comment type="pathway">
    <text evidence="2 7">Amine and polyamine metabolism; carnitine metabolism.</text>
</comment>
<dbReference type="PANTHER" id="PTHR48075:SF5">
    <property type="entry name" value="3-HYDROXYBUTYRYL-COA DEHYDROGENASE"/>
    <property type="match status" value="1"/>
</dbReference>
<comment type="caution">
    <text evidence="10">The sequence shown here is derived from an EMBL/GenBank/DDBJ whole genome shotgun (WGS) entry which is preliminary data.</text>
</comment>
<evidence type="ECO:0000256" key="6">
    <source>
        <dbReference type="ARBA" id="ARBA00023027"/>
    </source>
</evidence>
<evidence type="ECO:0000256" key="3">
    <source>
        <dbReference type="ARBA" id="ARBA00011738"/>
    </source>
</evidence>
<dbReference type="InterPro" id="IPR026578">
    <property type="entry name" value="L-carnitine_dehydrogenase"/>
</dbReference>
<comment type="subcellular location">
    <subcellularLocation>
        <location evidence="1 7">Cytoplasm</location>
    </subcellularLocation>
</comment>
<dbReference type="AlphaFoldDB" id="A0AAW5QZU2"/>
<accession>A0AAW5QZU2</accession>
<dbReference type="GO" id="GO:0070403">
    <property type="term" value="F:NAD+ binding"/>
    <property type="evidence" value="ECO:0007669"/>
    <property type="project" value="InterPro"/>
</dbReference>
<evidence type="ECO:0000256" key="7">
    <source>
        <dbReference type="HAMAP-Rule" id="MF_02129"/>
    </source>
</evidence>
<dbReference type="GO" id="GO:0005737">
    <property type="term" value="C:cytoplasm"/>
    <property type="evidence" value="ECO:0007669"/>
    <property type="project" value="UniProtKB-SubCell"/>
</dbReference>
<evidence type="ECO:0000259" key="8">
    <source>
        <dbReference type="Pfam" id="PF00725"/>
    </source>
</evidence>
<sequence>MTDIRRVGLIGGGVIGAGWAARCLLNGLDVDLFDPDPEIGRKMEAVLGNARRAYRRLFPDAGAQEGRLRLVSSVEPAVEAADFVQESLPERLDLKQAVLAAASRAAGDDVIFGSSTSGLLPSDMQKDMAGADRLVVGHPFNPVYLMPLVEVCGGALTSEDAKRKAAAFYRSIGMHPLMLKQEIDGFVADRLMEALWREALWLVHDGIATTEEVDEAIRFGPGLRWSFMGTFLTYRIAGGEAGMRHFMAQFGPALKWPWTKLTDVPELTDAFVDRIAGQSDDQAGSMSIRELERLRDNCLVSVLSALRTQGYGAGATVDRHGDLLRDRAQAAAREGGIDPSMPLHLHDCRVESDWTDHSGHMTEGRCLQVFGAASDALLRHVGVDVADSHRGKGYRTAESHVVTIGDAALGEPLYVTTQVLGVEATRLQVFHTLYKRDDDTPVATAEQMLIHVDAGSRRPTSADDRVLDGLNAIAAAQKFLPKPAGAGRFVGA</sequence>
<comment type="function">
    <text evidence="7">Catalyzes the NAD(+)-dependent oxidation of L-carnitine to 3-dehydrocarnitine.</text>
</comment>
<dbReference type="InterPro" id="IPR013328">
    <property type="entry name" value="6PGD_dom2"/>
</dbReference>
<dbReference type="EC" id="1.1.1.108" evidence="7"/>
<keyword evidence="11" id="KW-1185">Reference proteome</keyword>
<dbReference type="Pfam" id="PF00725">
    <property type="entry name" value="3HCDH"/>
    <property type="match status" value="1"/>
</dbReference>
<dbReference type="Pfam" id="PF02737">
    <property type="entry name" value="3HCDH_N"/>
    <property type="match status" value="1"/>
</dbReference>
<dbReference type="GO" id="GO:0006631">
    <property type="term" value="P:fatty acid metabolic process"/>
    <property type="evidence" value="ECO:0007669"/>
    <property type="project" value="InterPro"/>
</dbReference>
<dbReference type="NCBIfam" id="NF005716">
    <property type="entry name" value="PRK07531.1"/>
    <property type="match status" value="1"/>
</dbReference>
<evidence type="ECO:0000256" key="1">
    <source>
        <dbReference type="ARBA" id="ARBA00004496"/>
    </source>
</evidence>
<gene>
    <name evidence="10" type="ORF">MUB46_17045</name>
</gene>
<comment type="catalytic activity">
    <reaction evidence="7">
        <text>carnitine + NAD(+) = 3-dehydrocarnitine + NADH + H(+)</text>
        <dbReference type="Rhea" id="RHEA:19265"/>
        <dbReference type="ChEBI" id="CHEBI:15378"/>
        <dbReference type="ChEBI" id="CHEBI:17126"/>
        <dbReference type="ChEBI" id="CHEBI:57540"/>
        <dbReference type="ChEBI" id="CHEBI:57885"/>
        <dbReference type="ChEBI" id="CHEBI:57945"/>
        <dbReference type="EC" id="1.1.1.108"/>
    </reaction>
</comment>
<dbReference type="InterPro" id="IPR006108">
    <property type="entry name" value="3HC_DH_C"/>
</dbReference>
<dbReference type="CDD" id="cd00586">
    <property type="entry name" value="4HBT"/>
    <property type="match status" value="1"/>
</dbReference>
<keyword evidence="6 7" id="KW-0520">NAD</keyword>
<dbReference type="RefSeq" id="WP_261617156.1">
    <property type="nucleotide sequence ID" value="NZ_JALIDZ010000008.1"/>
</dbReference>
<comment type="subunit">
    <text evidence="3 7">Homodimer.</text>
</comment>
<evidence type="ECO:0000256" key="4">
    <source>
        <dbReference type="ARBA" id="ARBA00022490"/>
    </source>
</evidence>
<feature type="domain" description="3-hydroxyacyl-CoA dehydrogenase C-terminal" evidence="8">
    <location>
        <begin position="185"/>
        <end position="253"/>
    </location>
</feature>
<feature type="binding site" evidence="7">
    <location>
        <begin position="11"/>
        <end position="16"/>
    </location>
    <ligand>
        <name>NAD(+)</name>
        <dbReference type="ChEBI" id="CHEBI:57540"/>
    </ligand>
</feature>
<evidence type="ECO:0000313" key="11">
    <source>
        <dbReference type="Proteomes" id="UP001320898"/>
    </source>
</evidence>
<evidence type="ECO:0000256" key="2">
    <source>
        <dbReference type="ARBA" id="ARBA00004855"/>
    </source>
</evidence>
<dbReference type="HAMAP" id="MF_02129">
    <property type="entry name" value="L_carnitine_dehydrog"/>
    <property type="match status" value="1"/>
</dbReference>
<feature type="domain" description="3-hydroxyacyl-CoA dehydrogenase NAD binding" evidence="9">
    <location>
        <begin position="7"/>
        <end position="180"/>
    </location>
</feature>
<dbReference type="Proteomes" id="UP001320898">
    <property type="component" value="Unassembled WGS sequence"/>
</dbReference>
<dbReference type="Pfam" id="PF13279">
    <property type="entry name" value="4HBT_2"/>
    <property type="match status" value="1"/>
</dbReference>
<dbReference type="SUPFAM" id="SSF54637">
    <property type="entry name" value="Thioesterase/thiol ester dehydrase-isomerase"/>
    <property type="match status" value="1"/>
</dbReference>
<reference evidence="10 11" key="1">
    <citation type="submission" date="2022-04" db="EMBL/GenBank/DDBJ databases">
        <authorList>
            <person name="Ye Y.-Q."/>
            <person name="Du Z.-J."/>
        </authorList>
    </citation>
    <scope>NUCLEOTIDE SEQUENCE [LARGE SCALE GENOMIC DNA]</scope>
    <source>
        <strain evidence="10 11">A6E488</strain>
    </source>
</reference>
<dbReference type="PANTHER" id="PTHR48075">
    <property type="entry name" value="3-HYDROXYACYL-COA DEHYDROGENASE FAMILY PROTEIN"/>
    <property type="match status" value="1"/>
</dbReference>
<dbReference type="Gene3D" id="3.40.50.720">
    <property type="entry name" value="NAD(P)-binding Rossmann-like Domain"/>
    <property type="match status" value="1"/>
</dbReference>
<dbReference type="SUPFAM" id="SSF51735">
    <property type="entry name" value="NAD(P)-binding Rossmann-fold domains"/>
    <property type="match status" value="1"/>
</dbReference>
<dbReference type="InterPro" id="IPR029069">
    <property type="entry name" value="HotDog_dom_sf"/>
</dbReference>